<evidence type="ECO:0000256" key="1">
    <source>
        <dbReference type="ARBA" id="ARBA00004123"/>
    </source>
</evidence>
<keyword evidence="4" id="KW-0238">DNA-binding</keyword>
<dbReference type="GO" id="GO:0003697">
    <property type="term" value="F:single-stranded DNA binding"/>
    <property type="evidence" value="ECO:0007669"/>
    <property type="project" value="TreeGrafter"/>
</dbReference>
<evidence type="ECO:0000256" key="3">
    <source>
        <dbReference type="ARBA" id="ARBA00022705"/>
    </source>
</evidence>
<keyword evidence="3" id="KW-0235">DNA replication</keyword>
<feature type="domain" description="Replication protein A C-terminal" evidence="7">
    <location>
        <begin position="164"/>
        <end position="233"/>
    </location>
</feature>
<evidence type="ECO:0000256" key="5">
    <source>
        <dbReference type="ARBA" id="ARBA00023242"/>
    </source>
</evidence>
<feature type="region of interest" description="Disordered" evidence="6">
    <location>
        <begin position="1"/>
        <end position="26"/>
    </location>
</feature>
<dbReference type="AlphaFoldDB" id="A0A1X0R355"/>
<accession>A0A1X0R355</accession>
<evidence type="ECO:0000256" key="6">
    <source>
        <dbReference type="SAM" id="MobiDB-lite"/>
    </source>
</evidence>
<keyword evidence="5" id="KW-0539">Nucleus</keyword>
<dbReference type="Gene3D" id="1.10.10.10">
    <property type="entry name" value="Winged helix-like DNA-binding domain superfamily/Winged helix DNA-binding domain"/>
    <property type="match status" value="1"/>
</dbReference>
<dbReference type="InterPro" id="IPR040260">
    <property type="entry name" value="RFA2-like"/>
</dbReference>
<dbReference type="InterPro" id="IPR036390">
    <property type="entry name" value="WH_DNA-bd_sf"/>
</dbReference>
<dbReference type="SUPFAM" id="SSF50249">
    <property type="entry name" value="Nucleic acid-binding proteins"/>
    <property type="match status" value="1"/>
</dbReference>
<dbReference type="GO" id="GO:0006260">
    <property type="term" value="P:DNA replication"/>
    <property type="evidence" value="ECO:0007669"/>
    <property type="project" value="UniProtKB-KW"/>
</dbReference>
<evidence type="ECO:0000256" key="2">
    <source>
        <dbReference type="ARBA" id="ARBA00007815"/>
    </source>
</evidence>
<dbReference type="Gene3D" id="2.40.50.140">
    <property type="entry name" value="Nucleic acid-binding proteins"/>
    <property type="match status" value="1"/>
</dbReference>
<dbReference type="InterPro" id="IPR036388">
    <property type="entry name" value="WH-like_DNA-bd_sf"/>
</dbReference>
<dbReference type="GO" id="GO:0006289">
    <property type="term" value="P:nucleotide-excision repair"/>
    <property type="evidence" value="ECO:0007669"/>
    <property type="project" value="TreeGrafter"/>
</dbReference>
<reference evidence="8" key="1">
    <citation type="journal article" date="2016" name="Proc. Natl. Acad. Sci. U.S.A.">
        <title>Lipid metabolic changes in an early divergent fungus govern the establishment of a mutualistic symbiosis with endobacteria.</title>
        <authorList>
            <person name="Lastovetsky O.A."/>
            <person name="Gaspar M.L."/>
            <person name="Mondo S.J."/>
            <person name="LaButti K.M."/>
            <person name="Sandor L."/>
            <person name="Grigoriev I.V."/>
            <person name="Henry S.A."/>
            <person name="Pawlowska T.E."/>
        </authorList>
    </citation>
    <scope>NUCLEOTIDE SEQUENCE [LARGE SCALE GENOMIC DNA]</scope>
    <source>
        <strain evidence="8">ATCC 52814</strain>
    </source>
</reference>
<name>A0A1X0R355_RHIZD</name>
<dbReference type="PANTHER" id="PTHR13989:SF16">
    <property type="entry name" value="REPLICATION PROTEIN A2"/>
    <property type="match status" value="1"/>
</dbReference>
<dbReference type="PANTHER" id="PTHR13989">
    <property type="entry name" value="REPLICATION PROTEIN A-RELATED"/>
    <property type="match status" value="1"/>
</dbReference>
<comment type="subcellular location">
    <subcellularLocation>
        <location evidence="1">Nucleus</location>
    </subcellularLocation>
</comment>
<dbReference type="Pfam" id="PF08784">
    <property type="entry name" value="RPA_C"/>
    <property type="match status" value="1"/>
</dbReference>
<comment type="similarity">
    <text evidence="2">Belongs to the replication factor A protein 2 family.</text>
</comment>
<dbReference type="CDD" id="cd04478">
    <property type="entry name" value="RPA2_DBD_D"/>
    <property type="match status" value="1"/>
</dbReference>
<dbReference type="OrthoDB" id="25571at2759"/>
<dbReference type="EMBL" id="KV921923">
    <property type="protein sequence ID" value="ORE06424.1"/>
    <property type="molecule type" value="Genomic_DNA"/>
</dbReference>
<dbReference type="GO" id="GO:0035861">
    <property type="term" value="C:site of double-strand break"/>
    <property type="evidence" value="ECO:0007669"/>
    <property type="project" value="TreeGrafter"/>
</dbReference>
<evidence type="ECO:0000259" key="7">
    <source>
        <dbReference type="Pfam" id="PF08784"/>
    </source>
</evidence>
<dbReference type="GO" id="GO:0000781">
    <property type="term" value="C:chromosome, telomeric region"/>
    <property type="evidence" value="ECO:0007669"/>
    <property type="project" value="TreeGrafter"/>
</dbReference>
<dbReference type="InterPro" id="IPR014646">
    <property type="entry name" value="Rfa2/RPA32"/>
</dbReference>
<dbReference type="InterPro" id="IPR012340">
    <property type="entry name" value="NA-bd_OB-fold"/>
</dbReference>
<dbReference type="VEuPathDB" id="FungiDB:BCV72DRAFT_124232"/>
<sequence>MEGGGFMSNSFDGSSSQGNFARKPMSEQTLRPVTIRQIKGGEVPQAEGIIKIDGADCTQVTFVGIIRNISEQQMNVIYTIEDGTGSTDVRKWIEQNETEIEADERRSLVRDIYVRVYGRLAYFHNRITVAAFAIRPITDYNEITHHYLEAIYVHLTFTKPSKKNSLFVETSNNKGNVIEDRIMGVMKENSHLTEGVTLDFIIEKLKTMHTEAEIRQAMQHIENEGQVYNTIDEYHFKPCVD</sequence>
<dbReference type="PIRSF" id="PIRSF036949">
    <property type="entry name" value="RPA32"/>
    <property type="match status" value="1"/>
</dbReference>
<evidence type="ECO:0000256" key="4">
    <source>
        <dbReference type="ARBA" id="ARBA00023125"/>
    </source>
</evidence>
<protein>
    <submittedName>
        <fullName evidence="8">Replication protein A, subunit RPA32</fullName>
    </submittedName>
</protein>
<dbReference type="InterPro" id="IPR014892">
    <property type="entry name" value="RPA_C"/>
</dbReference>
<gene>
    <name evidence="8" type="ORF">BCV72DRAFT_124232</name>
</gene>
<dbReference type="GO" id="GO:0000724">
    <property type="term" value="P:double-strand break repair via homologous recombination"/>
    <property type="evidence" value="ECO:0007669"/>
    <property type="project" value="TreeGrafter"/>
</dbReference>
<dbReference type="Proteomes" id="UP000242414">
    <property type="component" value="Unassembled WGS sequence"/>
</dbReference>
<organism evidence="8">
    <name type="scientific">Rhizopus microsporus var. microsporus</name>
    <dbReference type="NCBI Taxonomy" id="86635"/>
    <lineage>
        <taxon>Eukaryota</taxon>
        <taxon>Fungi</taxon>
        <taxon>Fungi incertae sedis</taxon>
        <taxon>Mucoromycota</taxon>
        <taxon>Mucoromycotina</taxon>
        <taxon>Mucoromycetes</taxon>
        <taxon>Mucorales</taxon>
        <taxon>Mucorineae</taxon>
        <taxon>Rhizopodaceae</taxon>
        <taxon>Rhizopus</taxon>
    </lineage>
</organism>
<evidence type="ECO:0000313" key="8">
    <source>
        <dbReference type="EMBL" id="ORE06424.1"/>
    </source>
</evidence>
<feature type="compositionally biased region" description="Polar residues" evidence="6">
    <location>
        <begin position="7"/>
        <end position="19"/>
    </location>
</feature>
<dbReference type="GO" id="GO:0005662">
    <property type="term" value="C:DNA replication factor A complex"/>
    <property type="evidence" value="ECO:0007669"/>
    <property type="project" value="TreeGrafter"/>
</dbReference>
<dbReference type="SUPFAM" id="SSF46785">
    <property type="entry name" value="Winged helix' DNA-binding domain"/>
    <property type="match status" value="1"/>
</dbReference>
<proteinExistence type="inferred from homology"/>